<accession>A0AAE3HBJ1</accession>
<dbReference type="Pfam" id="PF01965">
    <property type="entry name" value="DJ-1_PfpI"/>
    <property type="match status" value="1"/>
</dbReference>
<dbReference type="CDD" id="cd03135">
    <property type="entry name" value="GATase1_DJ-1"/>
    <property type="match status" value="1"/>
</dbReference>
<sequence>MAGSDLADKKVLMIIAQKNFRDEEFFEPREIFEDAGMDVTVASNSTDEAVGALGGKVRPDATIDNVNIAEFDAVVIAGGGGSREFLWSNKKLQKLVKDAFDHEKVVAAICISPVVLARAGVLEDRKATVFKDAACIKELEKGGASYEEEDVIADDNVVTACGPDAAEKFGEAVLEALERF</sequence>
<dbReference type="Proteomes" id="UP001206983">
    <property type="component" value="Unassembled WGS sequence"/>
</dbReference>
<dbReference type="InterPro" id="IPR050325">
    <property type="entry name" value="Prot/Nucl_acid_deglycase"/>
</dbReference>
<dbReference type="Gene3D" id="3.40.50.880">
    <property type="match status" value="1"/>
</dbReference>
<feature type="domain" description="DJ-1/PfpI" evidence="2">
    <location>
        <begin position="9"/>
        <end position="175"/>
    </location>
</feature>
<dbReference type="InterPro" id="IPR002818">
    <property type="entry name" value="DJ-1/PfpI"/>
</dbReference>
<dbReference type="GO" id="GO:0005737">
    <property type="term" value="C:cytoplasm"/>
    <property type="evidence" value="ECO:0007669"/>
    <property type="project" value="TreeGrafter"/>
</dbReference>
<keyword evidence="4" id="KW-1185">Reference proteome</keyword>
<comment type="similarity">
    <text evidence="1">Belongs to the peptidase C56 family.</text>
</comment>
<dbReference type="NCBIfam" id="TIGR01382">
    <property type="entry name" value="PfpI"/>
    <property type="match status" value="1"/>
</dbReference>
<dbReference type="AlphaFoldDB" id="A0AAE3HBJ1"/>
<dbReference type="InterPro" id="IPR006286">
    <property type="entry name" value="C56_PfpI-like"/>
</dbReference>
<dbReference type="PANTHER" id="PTHR48094">
    <property type="entry name" value="PROTEIN/NUCLEIC ACID DEGLYCASE DJ-1-RELATED"/>
    <property type="match status" value="1"/>
</dbReference>
<dbReference type="RefSeq" id="WP_256623460.1">
    <property type="nucleotide sequence ID" value="NZ_JTEO01000006.1"/>
</dbReference>
<protein>
    <recommendedName>
        <fullName evidence="2">DJ-1/PfpI domain-containing protein</fullName>
    </recommendedName>
</protein>
<gene>
    <name evidence="3" type="ORF">PV02_10795</name>
</gene>
<dbReference type="InterPro" id="IPR029062">
    <property type="entry name" value="Class_I_gatase-like"/>
</dbReference>
<reference evidence="3 4" key="1">
    <citation type="journal article" date="2011" name="Appl. Environ. Microbiol.">
        <title>Methanogenic archaea isolated from Taiwan's Chelungpu fault.</title>
        <authorList>
            <person name="Wu S.Y."/>
            <person name="Lai M.C."/>
        </authorList>
    </citation>
    <scope>NUCLEOTIDE SEQUENCE [LARGE SCALE GENOMIC DNA]</scope>
    <source>
        <strain evidence="3 4">St545Mb</strain>
    </source>
</reference>
<evidence type="ECO:0000256" key="1">
    <source>
        <dbReference type="ARBA" id="ARBA00008542"/>
    </source>
</evidence>
<comment type="caution">
    <text evidence="3">The sequence shown here is derived from an EMBL/GenBank/DDBJ whole genome shotgun (WGS) entry which is preliminary data.</text>
</comment>
<dbReference type="EMBL" id="JTEO01000006">
    <property type="protein sequence ID" value="MCQ6963566.1"/>
    <property type="molecule type" value="Genomic_DNA"/>
</dbReference>
<name>A0AAE3HBJ1_9EURY</name>
<evidence type="ECO:0000313" key="3">
    <source>
        <dbReference type="EMBL" id="MCQ6963566.1"/>
    </source>
</evidence>
<evidence type="ECO:0000259" key="2">
    <source>
        <dbReference type="Pfam" id="PF01965"/>
    </source>
</evidence>
<organism evidence="3 4">
    <name type="scientific">Methanolobus chelungpuianus</name>
    <dbReference type="NCBI Taxonomy" id="502115"/>
    <lineage>
        <taxon>Archaea</taxon>
        <taxon>Methanobacteriati</taxon>
        <taxon>Methanobacteriota</taxon>
        <taxon>Stenosarchaea group</taxon>
        <taxon>Methanomicrobia</taxon>
        <taxon>Methanosarcinales</taxon>
        <taxon>Methanosarcinaceae</taxon>
        <taxon>Methanolobus</taxon>
    </lineage>
</organism>
<proteinExistence type="inferred from homology"/>
<dbReference type="PANTHER" id="PTHR48094:SF12">
    <property type="entry name" value="PARKINSON DISEASE PROTEIN 7 HOMOLOG"/>
    <property type="match status" value="1"/>
</dbReference>
<dbReference type="SUPFAM" id="SSF52317">
    <property type="entry name" value="Class I glutamine amidotransferase-like"/>
    <property type="match status" value="1"/>
</dbReference>
<evidence type="ECO:0000313" key="4">
    <source>
        <dbReference type="Proteomes" id="UP001206983"/>
    </source>
</evidence>